<reference evidence="2" key="1">
    <citation type="submission" date="2020-08" db="EMBL/GenBank/DDBJ databases">
        <title>Multicomponent nature underlies the extraordinary mechanical properties of spider dragline silk.</title>
        <authorList>
            <person name="Kono N."/>
            <person name="Nakamura H."/>
            <person name="Mori M."/>
            <person name="Yoshida Y."/>
            <person name="Ohtoshi R."/>
            <person name="Malay A.D."/>
            <person name="Moran D.A.P."/>
            <person name="Tomita M."/>
            <person name="Numata K."/>
            <person name="Arakawa K."/>
        </authorList>
    </citation>
    <scope>NUCLEOTIDE SEQUENCE</scope>
</reference>
<sequence>MLHDSHLKEILHLIILALYHAPQTALPCESNMDSQTGMCRISIFRQKSLRHLACNTLMLLKKISKLETHLNVDLSIFYPCHDIFENYSVIIHPGTC</sequence>
<evidence type="ECO:0000313" key="3">
    <source>
        <dbReference type="Proteomes" id="UP000887013"/>
    </source>
</evidence>
<feature type="signal peptide" evidence="1">
    <location>
        <begin position="1"/>
        <end position="25"/>
    </location>
</feature>
<feature type="chain" id="PRO_5036491374" description="Spider venom protein" evidence="1">
    <location>
        <begin position="26"/>
        <end position="96"/>
    </location>
</feature>
<gene>
    <name evidence="2" type="ORF">NPIL_321791</name>
</gene>
<evidence type="ECO:0000256" key="1">
    <source>
        <dbReference type="SAM" id="SignalP"/>
    </source>
</evidence>
<dbReference type="Proteomes" id="UP000887013">
    <property type="component" value="Unassembled WGS sequence"/>
</dbReference>
<evidence type="ECO:0000313" key="2">
    <source>
        <dbReference type="EMBL" id="GFT24107.1"/>
    </source>
</evidence>
<accession>A0A8X6NNN3</accession>
<keyword evidence="3" id="KW-1185">Reference proteome</keyword>
<protein>
    <recommendedName>
        <fullName evidence="4">Spider venom protein</fullName>
    </recommendedName>
</protein>
<keyword evidence="1" id="KW-0732">Signal</keyword>
<dbReference type="EMBL" id="BMAW01106393">
    <property type="protein sequence ID" value="GFT24107.1"/>
    <property type="molecule type" value="Genomic_DNA"/>
</dbReference>
<name>A0A8X6NNN3_NEPPI</name>
<dbReference type="AlphaFoldDB" id="A0A8X6NNN3"/>
<evidence type="ECO:0008006" key="4">
    <source>
        <dbReference type="Google" id="ProtNLM"/>
    </source>
</evidence>
<proteinExistence type="predicted"/>
<organism evidence="2 3">
    <name type="scientific">Nephila pilipes</name>
    <name type="common">Giant wood spider</name>
    <name type="synonym">Nephila maculata</name>
    <dbReference type="NCBI Taxonomy" id="299642"/>
    <lineage>
        <taxon>Eukaryota</taxon>
        <taxon>Metazoa</taxon>
        <taxon>Ecdysozoa</taxon>
        <taxon>Arthropoda</taxon>
        <taxon>Chelicerata</taxon>
        <taxon>Arachnida</taxon>
        <taxon>Araneae</taxon>
        <taxon>Araneomorphae</taxon>
        <taxon>Entelegynae</taxon>
        <taxon>Araneoidea</taxon>
        <taxon>Nephilidae</taxon>
        <taxon>Nephila</taxon>
    </lineage>
</organism>
<comment type="caution">
    <text evidence="2">The sequence shown here is derived from an EMBL/GenBank/DDBJ whole genome shotgun (WGS) entry which is preliminary data.</text>
</comment>